<keyword evidence="1" id="KW-1133">Transmembrane helix</keyword>
<keyword evidence="1" id="KW-0472">Membrane</keyword>
<protein>
    <submittedName>
        <fullName evidence="2">Na+/H+ antiporter NhaC</fullName>
    </submittedName>
</protein>
<dbReference type="PANTHER" id="PTHR43478:SF1">
    <property type="entry name" value="NA+_H+ ANTIPORTER NHAC-LIKE C-TERMINAL DOMAIN-CONTAINING PROTEIN"/>
    <property type="match status" value="1"/>
</dbReference>
<dbReference type="PANTHER" id="PTHR43478">
    <property type="entry name" value="NA+/H+ ANTIPORTER-RELATED"/>
    <property type="match status" value="1"/>
</dbReference>
<feature type="transmembrane region" description="Helical" evidence="1">
    <location>
        <begin position="60"/>
        <end position="81"/>
    </location>
</feature>
<dbReference type="eggNOG" id="COG1757">
    <property type="taxonomic scope" value="Bacteria"/>
</dbReference>
<accession>R1CY57</accession>
<feature type="transmembrane region" description="Helical" evidence="1">
    <location>
        <begin position="35"/>
        <end position="53"/>
    </location>
</feature>
<organism evidence="2 3">
    <name type="scientific">Caldisalinibacter kiritimatiensis</name>
    <dbReference type="NCBI Taxonomy" id="1304284"/>
    <lineage>
        <taxon>Bacteria</taxon>
        <taxon>Bacillati</taxon>
        <taxon>Bacillota</taxon>
        <taxon>Tissierellia</taxon>
        <taxon>Tissierellales</taxon>
        <taxon>Thermohalobacteraceae</taxon>
        <taxon>Caldisalinibacter</taxon>
    </lineage>
</organism>
<sequence>MKKGKISSIALVVILIIVFALAAYAGATKTDDSSFGWVSLLPPVLAIVLAFLTKQVLLSLFLGIFIGAMMLNGGNPFYGFLRT</sequence>
<dbReference type="AlphaFoldDB" id="R1CY57"/>
<dbReference type="RefSeq" id="WP_006307894.1">
    <property type="nucleotide sequence ID" value="NZ_ARZA01000054.1"/>
</dbReference>
<reference evidence="2 3" key="1">
    <citation type="journal article" date="2015" name="Geomicrobiol. J.">
        <title>Caldisalinibacter kiritimatiensis gen. nov., sp. nov., a moderately thermohalophilic thiosulfate-reducing bacterium from a hypersaline microbial mat.</title>
        <authorList>
            <person name="Ben Hania W."/>
            <person name="Joseph M."/>
            <person name="Fiebig A."/>
            <person name="Bunk B."/>
            <person name="Klenk H.-P."/>
            <person name="Fardeau M.-L."/>
            <person name="Spring S."/>
        </authorList>
    </citation>
    <scope>NUCLEOTIDE SEQUENCE [LARGE SCALE GENOMIC DNA]</scope>
    <source>
        <strain evidence="2 3">L21-TH-D2</strain>
    </source>
</reference>
<dbReference type="Proteomes" id="UP000013378">
    <property type="component" value="Unassembled WGS sequence"/>
</dbReference>
<proteinExistence type="predicted"/>
<evidence type="ECO:0000256" key="1">
    <source>
        <dbReference type="SAM" id="Phobius"/>
    </source>
</evidence>
<dbReference type="STRING" id="1304284.L21TH_0425"/>
<keyword evidence="3" id="KW-1185">Reference proteome</keyword>
<keyword evidence="1" id="KW-0812">Transmembrane</keyword>
<comment type="caution">
    <text evidence="2">The sequence shown here is derived from an EMBL/GenBank/DDBJ whole genome shotgun (WGS) entry which is preliminary data.</text>
</comment>
<gene>
    <name evidence="2" type="ORF">L21TH_0425</name>
</gene>
<evidence type="ECO:0000313" key="2">
    <source>
        <dbReference type="EMBL" id="EOD01504.1"/>
    </source>
</evidence>
<dbReference type="EMBL" id="ARZA01000054">
    <property type="protein sequence ID" value="EOD01504.1"/>
    <property type="molecule type" value="Genomic_DNA"/>
</dbReference>
<name>R1CY57_9FIRM</name>
<evidence type="ECO:0000313" key="3">
    <source>
        <dbReference type="Proteomes" id="UP000013378"/>
    </source>
</evidence>